<keyword evidence="1" id="KW-1133">Transmembrane helix</keyword>
<feature type="transmembrane region" description="Helical" evidence="1">
    <location>
        <begin position="354"/>
        <end position="373"/>
    </location>
</feature>
<gene>
    <name evidence="2" type="ORF">DFR85_05210</name>
</gene>
<sequence length="417" mass="48327">MEKGSVYLLILLGIIPIILSSYFNIDFIYFLSIVLIDLSFFAILKIYKFTFIIPFAMIFSLKEDPYIVILSIFLSLFTYYFPKYIPSLFVPFSLGISLLHENIGLELFSIIILISIFYVLKLDSRGIIVDGIIFLIVSALLNRNGLLQYFSNIAYFYLIFGIISIIIENHSFNKLKYSKLKILLIYLPFSILLFILGIPHNYYWWNYESFIFRMNALSLGVPGLYYPQINQIIGLYPISHFLISKFNIYGIKIYYAIFSYISGIFAFLFFNRIKAKYSTIFSLIYEIMSPYYDPQIMLGYALLPLILYIITLNISNYFKYPTAMLLSSVASSFYLFPLTFIIISPFLIKNSWKVSIAILGSNLFWIIPIVISGPPSLPIIRINFIYLLVALTIFIAAYARGTGNLFFLECLAYFIFI</sequence>
<feature type="transmembrane region" description="Helical" evidence="1">
    <location>
        <begin position="153"/>
        <end position="171"/>
    </location>
</feature>
<organism evidence="2 3">
    <name type="scientific">Acidianus brierleyi</name>
    <dbReference type="NCBI Taxonomy" id="41673"/>
    <lineage>
        <taxon>Archaea</taxon>
        <taxon>Thermoproteota</taxon>
        <taxon>Thermoprotei</taxon>
        <taxon>Sulfolobales</taxon>
        <taxon>Sulfolobaceae</taxon>
        <taxon>Acidianus</taxon>
    </lineage>
</organism>
<evidence type="ECO:0000313" key="2">
    <source>
        <dbReference type="EMBL" id="AWR94084.1"/>
    </source>
</evidence>
<feature type="transmembrane region" description="Helical" evidence="1">
    <location>
        <begin position="65"/>
        <end position="82"/>
    </location>
</feature>
<feature type="transmembrane region" description="Helical" evidence="1">
    <location>
        <begin position="102"/>
        <end position="120"/>
    </location>
</feature>
<keyword evidence="3" id="KW-1185">Reference proteome</keyword>
<dbReference type="AlphaFoldDB" id="A0A2U9IDR7"/>
<reference evidence="2 3" key="1">
    <citation type="submission" date="2018-05" db="EMBL/GenBank/DDBJ databases">
        <title>Complete Genome Sequences of Extremely Thermoacidophilic, Metal-Mobilizing Type-Strain Members of the Archaeal Family Sulfolobaceae: Acidianus brierleyi DSM-1651T, Acidianus sulfidivorans DSM-18786T, Metallosphaera hakonensis DSM-7519T, and Metallosphaera prunae DSM-10039T.</title>
        <authorList>
            <person name="Counts J.A."/>
            <person name="Kelly R.M."/>
        </authorList>
    </citation>
    <scope>NUCLEOTIDE SEQUENCE [LARGE SCALE GENOMIC DNA]</scope>
    <source>
        <strain evidence="2 3">DSM 1651</strain>
    </source>
</reference>
<keyword evidence="1" id="KW-0812">Transmembrane</keyword>
<feature type="transmembrane region" description="Helical" evidence="1">
    <location>
        <begin position="7"/>
        <end position="23"/>
    </location>
</feature>
<keyword evidence="1" id="KW-0472">Membrane</keyword>
<accession>A0A2U9IDR7</accession>
<feature type="transmembrane region" description="Helical" evidence="1">
    <location>
        <begin position="323"/>
        <end position="347"/>
    </location>
</feature>
<proteinExistence type="predicted"/>
<feature type="transmembrane region" description="Helical" evidence="1">
    <location>
        <begin position="183"/>
        <end position="205"/>
    </location>
</feature>
<feature type="transmembrane region" description="Helical" evidence="1">
    <location>
        <begin position="291"/>
        <end position="311"/>
    </location>
</feature>
<feature type="transmembrane region" description="Helical" evidence="1">
    <location>
        <begin position="379"/>
        <end position="399"/>
    </location>
</feature>
<feature type="transmembrane region" description="Helical" evidence="1">
    <location>
        <begin position="29"/>
        <end position="53"/>
    </location>
</feature>
<evidence type="ECO:0000313" key="3">
    <source>
        <dbReference type="Proteomes" id="UP000248044"/>
    </source>
</evidence>
<evidence type="ECO:0000256" key="1">
    <source>
        <dbReference type="SAM" id="Phobius"/>
    </source>
</evidence>
<dbReference type="EMBL" id="CP029289">
    <property type="protein sequence ID" value="AWR94084.1"/>
    <property type="molecule type" value="Genomic_DNA"/>
</dbReference>
<protein>
    <submittedName>
        <fullName evidence="2">Uncharacterized protein</fullName>
    </submittedName>
</protein>
<feature type="transmembrane region" description="Helical" evidence="1">
    <location>
        <begin position="253"/>
        <end position="270"/>
    </location>
</feature>
<name>A0A2U9IDR7_9CREN</name>
<dbReference type="Proteomes" id="UP000248044">
    <property type="component" value="Chromosome"/>
</dbReference>
<dbReference type="KEGG" id="abri:DFR85_05210"/>